<proteinExistence type="predicted"/>
<dbReference type="Gene3D" id="3.10.20.90">
    <property type="entry name" value="Phosphatidylinositol 3-kinase Catalytic Subunit, Chain A, domain 1"/>
    <property type="match status" value="1"/>
</dbReference>
<dbReference type="PROSITE" id="PS50053">
    <property type="entry name" value="UBIQUITIN_2"/>
    <property type="match status" value="1"/>
</dbReference>
<comment type="caution">
    <text evidence="4">The sequence shown here is derived from an EMBL/GenBank/DDBJ whole genome shotgun (WGS) entry which is preliminary data.</text>
</comment>
<dbReference type="SUPFAM" id="SSF54236">
    <property type="entry name" value="Ubiquitin-like"/>
    <property type="match status" value="1"/>
</dbReference>
<dbReference type="InterPro" id="IPR019956">
    <property type="entry name" value="Ubiquitin_dom"/>
</dbReference>
<dbReference type="Pfam" id="PF00240">
    <property type="entry name" value="ubiquitin"/>
    <property type="match status" value="1"/>
</dbReference>
<dbReference type="CDD" id="cd17039">
    <property type="entry name" value="Ubl_ubiquitin_like"/>
    <property type="match status" value="1"/>
</dbReference>
<keyword evidence="1" id="KW-1017">Isopeptide bond</keyword>
<evidence type="ECO:0000259" key="3">
    <source>
        <dbReference type="PROSITE" id="PS50053"/>
    </source>
</evidence>
<dbReference type="PRINTS" id="PR00348">
    <property type="entry name" value="UBIQUITIN"/>
</dbReference>
<evidence type="ECO:0000256" key="1">
    <source>
        <dbReference type="ARBA" id="ARBA00022499"/>
    </source>
</evidence>
<dbReference type="InterPro" id="IPR000626">
    <property type="entry name" value="Ubiquitin-like_dom"/>
</dbReference>
<dbReference type="GO" id="GO:0003729">
    <property type="term" value="F:mRNA binding"/>
    <property type="evidence" value="ECO:0007669"/>
    <property type="project" value="UniProtKB-ARBA"/>
</dbReference>
<keyword evidence="6" id="KW-1185">Reference proteome</keyword>
<dbReference type="EMBL" id="VAHF01000001">
    <property type="protein sequence ID" value="TXG72364.1"/>
    <property type="molecule type" value="Genomic_DNA"/>
</dbReference>
<reference evidence="6" key="1">
    <citation type="journal article" date="2019" name="Gigascience">
        <title>De novo genome assembly of the endangered Acer yangbiense, a plant species with extremely small populations endemic to Yunnan Province, China.</title>
        <authorList>
            <person name="Yang J."/>
            <person name="Wariss H.M."/>
            <person name="Tao L."/>
            <person name="Zhang R."/>
            <person name="Yun Q."/>
            <person name="Hollingsworth P."/>
            <person name="Dao Z."/>
            <person name="Luo G."/>
            <person name="Guo H."/>
            <person name="Ma Y."/>
            <person name="Sun W."/>
        </authorList>
    </citation>
    <scope>NUCLEOTIDE SEQUENCE [LARGE SCALE GENOMIC DNA]</scope>
    <source>
        <strain evidence="6">cv. Malutang</strain>
    </source>
</reference>
<feature type="compositionally biased region" description="Low complexity" evidence="2">
    <location>
        <begin position="12"/>
        <end position="34"/>
    </location>
</feature>
<evidence type="ECO:0000256" key="2">
    <source>
        <dbReference type="SAM" id="MobiDB-lite"/>
    </source>
</evidence>
<evidence type="ECO:0000313" key="5">
    <source>
        <dbReference type="EMBL" id="TXG72364.1"/>
    </source>
</evidence>
<evidence type="ECO:0000313" key="6">
    <source>
        <dbReference type="Proteomes" id="UP000323000"/>
    </source>
</evidence>
<reference evidence="4" key="2">
    <citation type="submission" date="2019-05" db="EMBL/GenBank/DDBJ databases">
        <authorList>
            <person name="Zhang R."/>
        </authorList>
    </citation>
    <scope>NUCLEOTIDE SEQUENCE [LARGE SCALE GENOMIC DNA]</scope>
    <source>
        <strain evidence="4">Malutang-1-2009seedling</strain>
        <tissue evidence="4">Leaf</tissue>
    </source>
</reference>
<dbReference type="OrthoDB" id="1894077at2759"/>
<accession>A0A5C7IV38</accession>
<gene>
    <name evidence="4" type="ORF">EZV62_000935</name>
    <name evidence="5" type="ORF">EZV62_000943</name>
</gene>
<dbReference type="PANTHER" id="PTHR10666">
    <property type="entry name" value="UBIQUITIN"/>
    <property type="match status" value="1"/>
</dbReference>
<dbReference type="SMART" id="SM00213">
    <property type="entry name" value="UBQ"/>
    <property type="match status" value="1"/>
</dbReference>
<feature type="domain" description="Ubiquitin-like" evidence="3">
    <location>
        <begin position="49"/>
        <end position="120"/>
    </location>
</feature>
<dbReference type="AlphaFoldDB" id="A0A5C7IV38"/>
<sequence>MTNSVSPDDGAAISDMMSSNSTSNQSAPPSSSPDQIRHDSRTESRNISLLISVRMQIGKIVTLEVRQSNTICSVKEKYFQQTDVHVNRQRLLFGGQMLKDNKDLAHYIIEDGFTLRELIR</sequence>
<protein>
    <recommendedName>
        <fullName evidence="3">Ubiquitin-like domain-containing protein</fullName>
    </recommendedName>
</protein>
<dbReference type="Proteomes" id="UP000323000">
    <property type="component" value="Chromosome 1"/>
</dbReference>
<organism evidence="4 6">
    <name type="scientific">Acer yangbiense</name>
    <dbReference type="NCBI Taxonomy" id="1000413"/>
    <lineage>
        <taxon>Eukaryota</taxon>
        <taxon>Viridiplantae</taxon>
        <taxon>Streptophyta</taxon>
        <taxon>Embryophyta</taxon>
        <taxon>Tracheophyta</taxon>
        <taxon>Spermatophyta</taxon>
        <taxon>Magnoliopsida</taxon>
        <taxon>eudicotyledons</taxon>
        <taxon>Gunneridae</taxon>
        <taxon>Pentapetalae</taxon>
        <taxon>rosids</taxon>
        <taxon>malvids</taxon>
        <taxon>Sapindales</taxon>
        <taxon>Sapindaceae</taxon>
        <taxon>Hippocastanoideae</taxon>
        <taxon>Acereae</taxon>
        <taxon>Acer</taxon>
    </lineage>
</organism>
<name>A0A5C7IV38_9ROSI</name>
<dbReference type="InterPro" id="IPR029071">
    <property type="entry name" value="Ubiquitin-like_domsf"/>
</dbReference>
<feature type="region of interest" description="Disordered" evidence="2">
    <location>
        <begin position="1"/>
        <end position="42"/>
    </location>
</feature>
<dbReference type="InterPro" id="IPR050158">
    <property type="entry name" value="Ubiquitin_ubiquitin-like"/>
</dbReference>
<evidence type="ECO:0000313" key="4">
    <source>
        <dbReference type="EMBL" id="TXG72356.1"/>
    </source>
</evidence>
<dbReference type="EMBL" id="VAHF01000001">
    <property type="protein sequence ID" value="TXG72356.1"/>
    <property type="molecule type" value="Genomic_DNA"/>
</dbReference>